<evidence type="ECO:0000256" key="1">
    <source>
        <dbReference type="ARBA" id="ARBA00004496"/>
    </source>
</evidence>
<dbReference type="SMART" id="SM00448">
    <property type="entry name" value="REC"/>
    <property type="match status" value="1"/>
</dbReference>
<dbReference type="GO" id="GO:0005737">
    <property type="term" value="C:cytoplasm"/>
    <property type="evidence" value="ECO:0007669"/>
    <property type="project" value="UniProtKB-SubCell"/>
</dbReference>
<dbReference type="CDD" id="cd17536">
    <property type="entry name" value="REC_YesN-like"/>
    <property type="match status" value="1"/>
</dbReference>
<keyword evidence="9" id="KW-1185">Reference proteome</keyword>
<dbReference type="PRINTS" id="PR00032">
    <property type="entry name" value="HTHARAC"/>
</dbReference>
<dbReference type="OrthoDB" id="342399at2"/>
<dbReference type="EMBL" id="AP019308">
    <property type="protein sequence ID" value="BBH24882.1"/>
    <property type="molecule type" value="Genomic_DNA"/>
</dbReference>
<dbReference type="GO" id="GO:0003700">
    <property type="term" value="F:DNA-binding transcription factor activity"/>
    <property type="evidence" value="ECO:0007669"/>
    <property type="project" value="InterPro"/>
</dbReference>
<dbReference type="PANTHER" id="PTHR42713:SF3">
    <property type="entry name" value="TRANSCRIPTIONAL REGULATORY PROTEIN HPTR"/>
    <property type="match status" value="1"/>
</dbReference>
<dbReference type="InterPro" id="IPR020449">
    <property type="entry name" value="Tscrpt_reg_AraC-type_HTH"/>
</dbReference>
<keyword evidence="3" id="KW-0597">Phosphoprotein</keyword>
<evidence type="ECO:0000256" key="2">
    <source>
        <dbReference type="ARBA" id="ARBA00022490"/>
    </source>
</evidence>
<evidence type="ECO:0000256" key="3">
    <source>
        <dbReference type="ARBA" id="ARBA00022553"/>
    </source>
</evidence>
<dbReference type="InterPro" id="IPR018060">
    <property type="entry name" value="HTH_AraC"/>
</dbReference>
<keyword evidence="5" id="KW-0805">Transcription regulation</keyword>
<keyword evidence="4" id="KW-0902">Two-component regulatory system</keyword>
<dbReference type="SMART" id="SM00342">
    <property type="entry name" value="HTH_ARAC"/>
    <property type="match status" value="1"/>
</dbReference>
<reference evidence="8 9" key="1">
    <citation type="submission" date="2018-11" db="EMBL/GenBank/DDBJ databases">
        <title>Complete genome sequence of Paenibacillus baekrokdamisoli strain KCTC 33723.</title>
        <authorList>
            <person name="Kang S.W."/>
            <person name="Lee K.C."/>
            <person name="Kim K.K."/>
            <person name="Kim J.S."/>
            <person name="Kim D.S."/>
            <person name="Ko S.H."/>
            <person name="Yang S.H."/>
            <person name="Lee J.S."/>
        </authorList>
    </citation>
    <scope>NUCLEOTIDE SEQUENCE [LARGE SCALE GENOMIC DNA]</scope>
    <source>
        <strain evidence="8 9">KCTC 33723</strain>
    </source>
</reference>
<dbReference type="GO" id="GO:0043565">
    <property type="term" value="F:sequence-specific DNA binding"/>
    <property type="evidence" value="ECO:0007669"/>
    <property type="project" value="InterPro"/>
</dbReference>
<keyword evidence="6" id="KW-0238">DNA-binding</keyword>
<dbReference type="InterPro" id="IPR009057">
    <property type="entry name" value="Homeodomain-like_sf"/>
</dbReference>
<dbReference type="InterPro" id="IPR018062">
    <property type="entry name" value="HTH_AraC-typ_CS"/>
</dbReference>
<proteinExistence type="predicted"/>
<gene>
    <name evidence="8" type="ORF">Back11_62270</name>
</gene>
<evidence type="ECO:0000256" key="4">
    <source>
        <dbReference type="ARBA" id="ARBA00023012"/>
    </source>
</evidence>
<dbReference type="Pfam" id="PF00072">
    <property type="entry name" value="Response_reg"/>
    <property type="match status" value="1"/>
</dbReference>
<accession>A0A3G9J2T8</accession>
<protein>
    <submittedName>
        <fullName evidence="8">Uncharacterized protein</fullName>
    </submittedName>
</protein>
<dbReference type="InterPro" id="IPR051552">
    <property type="entry name" value="HptR"/>
</dbReference>
<organism evidence="8 9">
    <name type="scientific">Paenibacillus baekrokdamisoli</name>
    <dbReference type="NCBI Taxonomy" id="1712516"/>
    <lineage>
        <taxon>Bacteria</taxon>
        <taxon>Bacillati</taxon>
        <taxon>Bacillota</taxon>
        <taxon>Bacilli</taxon>
        <taxon>Bacillales</taxon>
        <taxon>Paenibacillaceae</taxon>
        <taxon>Paenibacillus</taxon>
    </lineage>
</organism>
<dbReference type="SUPFAM" id="SSF46689">
    <property type="entry name" value="Homeodomain-like"/>
    <property type="match status" value="2"/>
</dbReference>
<dbReference type="Gene3D" id="1.10.10.60">
    <property type="entry name" value="Homeodomain-like"/>
    <property type="match status" value="2"/>
</dbReference>
<dbReference type="KEGG" id="pbk:Back11_62270"/>
<evidence type="ECO:0000256" key="6">
    <source>
        <dbReference type="ARBA" id="ARBA00023125"/>
    </source>
</evidence>
<dbReference type="Gene3D" id="3.40.50.2300">
    <property type="match status" value="1"/>
</dbReference>
<dbReference type="Proteomes" id="UP000275368">
    <property type="component" value="Chromosome"/>
</dbReference>
<keyword evidence="7" id="KW-0804">Transcription</keyword>
<dbReference type="PROSITE" id="PS01124">
    <property type="entry name" value="HTH_ARAC_FAMILY_2"/>
    <property type="match status" value="1"/>
</dbReference>
<evidence type="ECO:0000256" key="7">
    <source>
        <dbReference type="ARBA" id="ARBA00023163"/>
    </source>
</evidence>
<keyword evidence="2" id="KW-0963">Cytoplasm</keyword>
<dbReference type="InterPro" id="IPR001789">
    <property type="entry name" value="Sig_transdc_resp-reg_receiver"/>
</dbReference>
<dbReference type="PROSITE" id="PS00041">
    <property type="entry name" value="HTH_ARAC_FAMILY_1"/>
    <property type="match status" value="1"/>
</dbReference>
<dbReference type="AlphaFoldDB" id="A0A3G9J2T8"/>
<comment type="subcellular location">
    <subcellularLocation>
        <location evidence="1">Cytoplasm</location>
    </subcellularLocation>
</comment>
<dbReference type="Pfam" id="PF12833">
    <property type="entry name" value="HTH_18"/>
    <property type="match status" value="1"/>
</dbReference>
<dbReference type="PANTHER" id="PTHR42713">
    <property type="entry name" value="HISTIDINE KINASE-RELATED"/>
    <property type="match status" value="1"/>
</dbReference>
<evidence type="ECO:0000313" key="9">
    <source>
        <dbReference type="Proteomes" id="UP000275368"/>
    </source>
</evidence>
<sequence length="535" mass="61553">MKVMIVEDEPLLREGLIRKIDWLSLNLQLAGEASNGLEAMDQITRCHPDIVLTDVRMPGMDGLQFISRARSQFPHTKFVIISGFNEFEYVREAMQYNVKDYLLKPIDRDKLHALLLGLCQELRTEKQEAADRSKLNQLNLFMLQSDLEAIDFHLTHLLSEQESSKCWVPPSLESSTYWAAASVKIIPRTENARFKENDQALARFAVQNLIQNALLALKNLQSVVFKHAYHPEEIILFLGWEAMPDIHSFAGSLSKAVDWAADHLGLRVSIGIGTVKHTLPQLRISFLESRKSLKNRLLFGDGRVYIDETGDHTDLAHPLLTEHAQRGLIGMLEEGNHKEFLQYTGKLFEELTEAPVPRYEHLEYLYTEVIHLLRRHIAKAGLYIPPLLEVTKPLGSLEEMSSWTDMMSSMEQLLLRVSRTTERGSELTGEEIIESVKQYVEQHYAENLSLQWVTDCYYIHPNYFSKRFKQVVGISFNDYVTRIRINRSKELLKTTSMRIARISQLVGYDDQNYFCNVFKKVAGLSPTAYRSECQE</sequence>
<dbReference type="SUPFAM" id="SSF52172">
    <property type="entry name" value="CheY-like"/>
    <property type="match status" value="1"/>
</dbReference>
<dbReference type="PROSITE" id="PS50110">
    <property type="entry name" value="RESPONSE_REGULATORY"/>
    <property type="match status" value="1"/>
</dbReference>
<name>A0A3G9J2T8_9BACL</name>
<evidence type="ECO:0000256" key="5">
    <source>
        <dbReference type="ARBA" id="ARBA00023015"/>
    </source>
</evidence>
<evidence type="ECO:0000313" key="8">
    <source>
        <dbReference type="EMBL" id="BBH24882.1"/>
    </source>
</evidence>
<dbReference type="InterPro" id="IPR011006">
    <property type="entry name" value="CheY-like_superfamily"/>
</dbReference>
<dbReference type="GO" id="GO:0000160">
    <property type="term" value="P:phosphorelay signal transduction system"/>
    <property type="evidence" value="ECO:0007669"/>
    <property type="project" value="UniProtKB-KW"/>
</dbReference>